<dbReference type="InterPro" id="IPR000210">
    <property type="entry name" value="BTB/POZ_dom"/>
</dbReference>
<dbReference type="InterPro" id="IPR003533">
    <property type="entry name" value="Doublecortin_dom"/>
</dbReference>
<dbReference type="SUPFAM" id="SSF89837">
    <property type="entry name" value="Doublecortin (DC)"/>
    <property type="match status" value="1"/>
</dbReference>
<gene>
    <name evidence="4" type="ORF">TSAR_012361</name>
</gene>
<comment type="caution">
    <text evidence="4">The sequence shown here is derived from an EMBL/GenBank/DDBJ whole genome shotgun (WGS) entry which is preliminary data.</text>
</comment>
<dbReference type="PANTHER" id="PTHR14136">
    <property type="entry name" value="BTB_POZ DOMAIN-CONTAINING PROTEIN KCTD9"/>
    <property type="match status" value="1"/>
</dbReference>
<dbReference type="PANTHER" id="PTHR14136:SF17">
    <property type="entry name" value="BTB_POZ DOMAIN-CONTAINING PROTEIN KCTD9"/>
    <property type="match status" value="1"/>
</dbReference>
<keyword evidence="5" id="KW-1185">Reference proteome</keyword>
<dbReference type="GO" id="GO:0051260">
    <property type="term" value="P:protein homooligomerization"/>
    <property type="evidence" value="ECO:0007669"/>
    <property type="project" value="InterPro"/>
</dbReference>
<dbReference type="SMART" id="SM00225">
    <property type="entry name" value="BTB"/>
    <property type="match status" value="1"/>
</dbReference>
<dbReference type="Pfam" id="PF00805">
    <property type="entry name" value="Pentapeptide"/>
    <property type="match status" value="2"/>
</dbReference>
<feature type="domain" description="KHA" evidence="3">
    <location>
        <begin position="68"/>
        <end position="159"/>
    </location>
</feature>
<dbReference type="Pfam" id="PF11834">
    <property type="entry name" value="KHA"/>
    <property type="match status" value="1"/>
</dbReference>
<evidence type="ECO:0000259" key="2">
    <source>
        <dbReference type="PROSITE" id="PS50309"/>
    </source>
</evidence>
<dbReference type="CDD" id="cd18368">
    <property type="entry name" value="BTB_POZ_KCTD9"/>
    <property type="match status" value="1"/>
</dbReference>
<organism evidence="4 5">
    <name type="scientific">Trichomalopsis sarcophagae</name>
    <dbReference type="NCBI Taxonomy" id="543379"/>
    <lineage>
        <taxon>Eukaryota</taxon>
        <taxon>Metazoa</taxon>
        <taxon>Ecdysozoa</taxon>
        <taxon>Arthropoda</taxon>
        <taxon>Hexapoda</taxon>
        <taxon>Insecta</taxon>
        <taxon>Pterygota</taxon>
        <taxon>Neoptera</taxon>
        <taxon>Endopterygota</taxon>
        <taxon>Hymenoptera</taxon>
        <taxon>Apocrita</taxon>
        <taxon>Proctotrupomorpha</taxon>
        <taxon>Chalcidoidea</taxon>
        <taxon>Pteromalidae</taxon>
        <taxon>Pteromalinae</taxon>
        <taxon>Trichomalopsis</taxon>
    </lineage>
</organism>
<dbReference type="InterPro" id="IPR036572">
    <property type="entry name" value="Doublecortin_dom_sf"/>
</dbReference>
<dbReference type="SUPFAM" id="SSF141571">
    <property type="entry name" value="Pentapeptide repeat-like"/>
    <property type="match status" value="1"/>
</dbReference>
<evidence type="ECO:0000259" key="3">
    <source>
        <dbReference type="PROSITE" id="PS51490"/>
    </source>
</evidence>
<dbReference type="Gene3D" id="2.160.20.80">
    <property type="entry name" value="E3 ubiquitin-protein ligase SopA"/>
    <property type="match status" value="2"/>
</dbReference>
<dbReference type="InterPro" id="IPR011333">
    <property type="entry name" value="SKP1/BTB/POZ_sf"/>
</dbReference>
<dbReference type="PROSITE" id="PS50309">
    <property type="entry name" value="DC"/>
    <property type="match status" value="1"/>
</dbReference>
<sequence>MSHISHGEIIGGCRQRRPPADDRLCSYFFSSSSGTWSLVCSSRWAASTSELLRRLTLPKRLREREMKRVILFVNGTDVNGKFYESKILIILPQVFMVTYSLDELMKEASMKFNIKAQRLFTPQGGEIDDVSLIRDDDVLYVSSGEDFAWSSRDLHNHCKNSDWVTLNVGGKCFSTTRSTLMNKEPMSMLARMFTGNEQNEWRILPSKKDPNGAYMIDRSPTYFEPLLNYLRHGQLIIDPVLNPSGVLEEARFYGIEGAVSILEEMAKEEEKKEKDTMSLTRKDVLKAIMSTPTNSELRLQGVNLAGSDLSRLDLRNINFKKKSIRQESNVSSIKPLNLQYANLRGCNMSGANLTHCCLERADLSHANLEGAQLVCVKMVCANLEAANLRSCNFEDPGGLPSNMEGVNLKGANLEGSNMAAVNLRVATLKHAILRNCDLRSAVLAGADLECCDLSGSDLHEANLRGANLKDAAFELMLTPLHMSQTIR</sequence>
<dbReference type="Gene3D" id="6.10.140.750">
    <property type="match status" value="1"/>
</dbReference>
<evidence type="ECO:0008006" key="6">
    <source>
        <dbReference type="Google" id="ProtNLM"/>
    </source>
</evidence>
<reference evidence="4 5" key="1">
    <citation type="journal article" date="2017" name="Curr. Biol.">
        <title>The Evolution of Venom by Co-option of Single-Copy Genes.</title>
        <authorList>
            <person name="Martinson E.O."/>
            <person name="Mrinalini"/>
            <person name="Kelkar Y.D."/>
            <person name="Chang C.H."/>
            <person name="Werren J.H."/>
        </authorList>
    </citation>
    <scope>NUCLEOTIDE SEQUENCE [LARGE SCALE GENOMIC DNA]</scope>
    <source>
        <strain evidence="4 5">Alberta</strain>
        <tissue evidence="4">Whole body</tissue>
    </source>
</reference>
<dbReference type="STRING" id="543379.A0A232F1J6"/>
<accession>A0A232F1J6</accession>
<dbReference type="Gene3D" id="3.30.710.10">
    <property type="entry name" value="Potassium Channel Kv1.1, Chain A"/>
    <property type="match status" value="1"/>
</dbReference>
<dbReference type="EMBL" id="NNAY01001318">
    <property type="protein sequence ID" value="OXU24380.1"/>
    <property type="molecule type" value="Genomic_DNA"/>
</dbReference>
<proteinExistence type="predicted"/>
<dbReference type="Proteomes" id="UP000215335">
    <property type="component" value="Unassembled WGS sequence"/>
</dbReference>
<evidence type="ECO:0000259" key="1">
    <source>
        <dbReference type="PROSITE" id="PS50097"/>
    </source>
</evidence>
<feature type="domain" description="Doublecortin" evidence="2">
    <location>
        <begin position="67"/>
        <end position="153"/>
    </location>
</feature>
<dbReference type="OrthoDB" id="9989223at2759"/>
<dbReference type="PROSITE" id="PS51490">
    <property type="entry name" value="KHA"/>
    <property type="match status" value="1"/>
</dbReference>
<name>A0A232F1J6_9HYME</name>
<dbReference type="InterPro" id="IPR021789">
    <property type="entry name" value="KHA_dom"/>
</dbReference>
<dbReference type="PROSITE" id="PS50097">
    <property type="entry name" value="BTB"/>
    <property type="match status" value="1"/>
</dbReference>
<dbReference type="InterPro" id="IPR001646">
    <property type="entry name" value="5peptide_repeat"/>
</dbReference>
<dbReference type="CDD" id="cd17073">
    <property type="entry name" value="KHA"/>
    <property type="match status" value="1"/>
</dbReference>
<feature type="domain" description="BTB" evidence="1">
    <location>
        <begin position="164"/>
        <end position="239"/>
    </location>
</feature>
<dbReference type="GO" id="GO:0035556">
    <property type="term" value="P:intracellular signal transduction"/>
    <property type="evidence" value="ECO:0007669"/>
    <property type="project" value="InterPro"/>
</dbReference>
<dbReference type="Pfam" id="PF02214">
    <property type="entry name" value="BTB_2"/>
    <property type="match status" value="1"/>
</dbReference>
<dbReference type="SUPFAM" id="SSF54695">
    <property type="entry name" value="POZ domain"/>
    <property type="match status" value="1"/>
</dbReference>
<evidence type="ECO:0000313" key="5">
    <source>
        <dbReference type="Proteomes" id="UP000215335"/>
    </source>
</evidence>
<dbReference type="AlphaFoldDB" id="A0A232F1J6"/>
<dbReference type="InterPro" id="IPR003131">
    <property type="entry name" value="T1-type_BTB"/>
</dbReference>
<evidence type="ECO:0000313" key="4">
    <source>
        <dbReference type="EMBL" id="OXU24380.1"/>
    </source>
</evidence>
<protein>
    <recommendedName>
        <fullName evidence="6">KHA domain-containing protein</fullName>
    </recommendedName>
</protein>
<dbReference type="InterPro" id="IPR051082">
    <property type="entry name" value="Pentapeptide-BTB/POZ_domain"/>
</dbReference>